<organism evidence="1 2">
    <name type="scientific">Corallococcus coralloides</name>
    <name type="common">Myxococcus coralloides</name>
    <dbReference type="NCBI Taxonomy" id="184914"/>
    <lineage>
        <taxon>Bacteria</taxon>
        <taxon>Pseudomonadati</taxon>
        <taxon>Myxococcota</taxon>
        <taxon>Myxococcia</taxon>
        <taxon>Myxococcales</taxon>
        <taxon>Cystobacterineae</taxon>
        <taxon>Myxococcaceae</taxon>
        <taxon>Corallococcus</taxon>
    </lineage>
</organism>
<dbReference type="Proteomes" id="UP000288758">
    <property type="component" value="Chromosome"/>
</dbReference>
<evidence type="ECO:0008006" key="3">
    <source>
        <dbReference type="Google" id="ProtNLM"/>
    </source>
</evidence>
<gene>
    <name evidence="1" type="ORF">EJ065_2730</name>
</gene>
<evidence type="ECO:0000313" key="2">
    <source>
        <dbReference type="Proteomes" id="UP000288758"/>
    </source>
</evidence>
<dbReference type="EMBL" id="CP034669">
    <property type="protein sequence ID" value="QAT84302.1"/>
    <property type="molecule type" value="Genomic_DNA"/>
</dbReference>
<sequence length="183" mass="19815">MDSAPRKPALVTSTLNRLPVVRFAGAQPLYLKAPVQPEAFALLVVGKNNGSEDTFSRSLGPGGPPNNQLRWESGSEVLAVGPGNDLPVVTTHVGDTRAYHLLTAHYDGRKLDIHMNGHMAGSHQFQPSGPWVLSQEGAYLSQYYGKADLSEERVYNQASPAEARASVETELKNPVRAVRVLDT</sequence>
<dbReference type="AlphaFoldDB" id="A0A410RQZ9"/>
<proteinExistence type="predicted"/>
<dbReference type="RefSeq" id="WP_128796293.1">
    <property type="nucleotide sequence ID" value="NZ_CP034669.1"/>
</dbReference>
<reference evidence="1 2" key="1">
    <citation type="submission" date="2018-12" db="EMBL/GenBank/DDBJ databases">
        <title>Complete Genome Sequence of the Corallopyronin A producing Myxobacterium Corallococcus coralloides B035.</title>
        <authorList>
            <person name="Bouhired S.M."/>
            <person name="Rupp O."/>
            <person name="Blom J."/>
            <person name="Schaeberle T.F."/>
            <person name="Kehraus S."/>
            <person name="Schiefer A."/>
            <person name="Pfarr K."/>
            <person name="Goesmann A."/>
            <person name="Hoerauf A."/>
            <person name="Koenig G.M."/>
        </authorList>
    </citation>
    <scope>NUCLEOTIDE SEQUENCE [LARGE SCALE GENOMIC DNA]</scope>
    <source>
        <strain evidence="1 2">B035</strain>
    </source>
</reference>
<evidence type="ECO:0000313" key="1">
    <source>
        <dbReference type="EMBL" id="QAT84302.1"/>
    </source>
</evidence>
<accession>A0A410RQZ9</accession>
<protein>
    <recommendedName>
        <fullName evidence="3">LamG-like jellyroll fold domain-containing protein</fullName>
    </recommendedName>
</protein>
<name>A0A410RQZ9_CORCK</name>